<evidence type="ECO:0000256" key="4">
    <source>
        <dbReference type="ARBA" id="ARBA00022833"/>
    </source>
</evidence>
<feature type="domain" description="tRNA-guanine(15) transglycosylase-like" evidence="6">
    <location>
        <begin position="15"/>
        <end position="380"/>
    </location>
</feature>
<feature type="binding site" evidence="5">
    <location>
        <position position="318"/>
    </location>
    <ligand>
        <name>Zn(2+)</name>
        <dbReference type="ChEBI" id="CHEBI:29105"/>
    </ligand>
</feature>
<dbReference type="AlphaFoldDB" id="A0A9N9ER86"/>
<keyword evidence="2 5" id="KW-0819">tRNA processing</keyword>
<dbReference type="GO" id="GO:0005737">
    <property type="term" value="C:cytoplasm"/>
    <property type="evidence" value="ECO:0007669"/>
    <property type="project" value="UniProtKB-SubCell"/>
</dbReference>
<keyword evidence="8" id="KW-1185">Reference proteome</keyword>
<feature type="binding site" evidence="5">
    <location>
        <position position="321"/>
    </location>
    <ligand>
        <name>Zn(2+)</name>
        <dbReference type="ChEBI" id="CHEBI:29105"/>
    </ligand>
</feature>
<proteinExistence type="inferred from homology"/>
<evidence type="ECO:0000313" key="8">
    <source>
        <dbReference type="Proteomes" id="UP000789342"/>
    </source>
</evidence>
<comment type="subcellular location">
    <subcellularLocation>
        <location evidence="5">Cytoplasm</location>
    </subcellularLocation>
</comment>
<dbReference type="Gene3D" id="3.20.20.105">
    <property type="entry name" value="Queuine tRNA-ribosyltransferase-like"/>
    <property type="match status" value="1"/>
</dbReference>
<evidence type="ECO:0000256" key="2">
    <source>
        <dbReference type="ARBA" id="ARBA00022694"/>
    </source>
</evidence>
<dbReference type="NCBIfam" id="TIGR00449">
    <property type="entry name" value="tgt_general"/>
    <property type="match status" value="1"/>
</dbReference>
<dbReference type="SUPFAM" id="SSF51713">
    <property type="entry name" value="tRNA-guanine transglycosylase"/>
    <property type="match status" value="1"/>
</dbReference>
<feature type="binding site" evidence="5">
    <location>
        <position position="347"/>
    </location>
    <ligand>
        <name>Zn(2+)</name>
        <dbReference type="ChEBI" id="CHEBI:29105"/>
    </ligand>
</feature>
<dbReference type="GO" id="GO:0008479">
    <property type="term" value="F:tRNA-guanosine(34) queuine transglycosylase activity"/>
    <property type="evidence" value="ECO:0007669"/>
    <property type="project" value="UniProtKB-UniRule"/>
</dbReference>
<dbReference type="InterPro" id="IPR002616">
    <property type="entry name" value="tRNA_ribo_trans-like"/>
</dbReference>
<name>A0A9N9ER86_9GLOM</name>
<dbReference type="HAMAP" id="MF_03043">
    <property type="entry name" value="QTRT2"/>
    <property type="match status" value="1"/>
</dbReference>
<dbReference type="GO" id="GO:0006400">
    <property type="term" value="P:tRNA modification"/>
    <property type="evidence" value="ECO:0007669"/>
    <property type="project" value="InterPro"/>
</dbReference>
<keyword evidence="1 5" id="KW-0963">Cytoplasm</keyword>
<organism evidence="7 8">
    <name type="scientific">Acaulospora morrowiae</name>
    <dbReference type="NCBI Taxonomy" id="94023"/>
    <lineage>
        <taxon>Eukaryota</taxon>
        <taxon>Fungi</taxon>
        <taxon>Fungi incertae sedis</taxon>
        <taxon>Mucoromycota</taxon>
        <taxon>Glomeromycotina</taxon>
        <taxon>Glomeromycetes</taxon>
        <taxon>Diversisporales</taxon>
        <taxon>Acaulosporaceae</taxon>
        <taxon>Acaulospora</taxon>
    </lineage>
</organism>
<dbReference type="Proteomes" id="UP000789342">
    <property type="component" value="Unassembled WGS sequence"/>
</dbReference>
<keyword evidence="3 5" id="KW-0479">Metal-binding</keyword>
<evidence type="ECO:0000259" key="6">
    <source>
        <dbReference type="Pfam" id="PF01702"/>
    </source>
</evidence>
<evidence type="ECO:0000313" key="7">
    <source>
        <dbReference type="EMBL" id="CAG8691789.1"/>
    </source>
</evidence>
<evidence type="ECO:0000256" key="5">
    <source>
        <dbReference type="HAMAP-Rule" id="MF_03043"/>
    </source>
</evidence>
<comment type="function">
    <text evidence="5">Non-catalytic subunit of the queuine tRNA-ribosyltransferase (TGT) that catalyzes the base-exchange of a guanine (G) residue with queuine (Q) at position 34 (anticodon wobble position) in tRNAs with GU(N) anticodons (tRNA-Asp, -Asn, -His and -Tyr), resulting in the hypermodified nucleoside queuosine (7-(((4,5-cis-dihydroxy-2-cyclopenten-1-yl)amino)methyl)-7-deazaguanosine).</text>
</comment>
<dbReference type="InterPro" id="IPR036511">
    <property type="entry name" value="TGT-like_sf"/>
</dbReference>
<dbReference type="PANTHER" id="PTHR46064">
    <property type="entry name" value="QUEUINE TRNA-RIBOSYLTRANSFERASE ACCESSORY SUBUNIT 2"/>
    <property type="match status" value="1"/>
</dbReference>
<reference evidence="7" key="1">
    <citation type="submission" date="2021-06" db="EMBL/GenBank/DDBJ databases">
        <authorList>
            <person name="Kallberg Y."/>
            <person name="Tangrot J."/>
            <person name="Rosling A."/>
        </authorList>
    </citation>
    <scope>NUCLEOTIDE SEQUENCE</scope>
    <source>
        <strain evidence="7">CL551</strain>
    </source>
</reference>
<dbReference type="Pfam" id="PF01702">
    <property type="entry name" value="TGT"/>
    <property type="match status" value="1"/>
</dbReference>
<comment type="subunit">
    <text evidence="5">Heterodimer of a catalytic subunit and an accessory subunit.</text>
</comment>
<accession>A0A9N9ER86</accession>
<sequence>MATFELLKTTEHSIRLGRMTILRNHERKILNTPNCLACTARGSVPHLTPDSLREIPVEALEITLEQFLDVQPPPSSLFPNGAHKFFNLEEYLLFFDVRDPGELKKIPFNTDKFASVITSQGIRKITPDDYVKYVNSYNPEMFASLSDTITAESPSPKRIKKSVNRTLTWLDHALANIKEGIHVFGAVVGHDNHEERVRSAQETANRKVAGFVLNGHDLGNTSKERLDILKTSINHLPKDKIRIAYGIEKPADILRGILEGIDVFDASYPSKMTSAGKAFVFSLNNDKWDTDTGCSQHINLLEGQYRTDYQPFIQTCKCYACRNHTRAYVHHLLNAREMLANVLLMSHNLYHYSQFFKKIRESMEQDTFLQFAEQFLQRYGEEEYKNDHEVTLENAEFSINQNKTEHNSSF</sequence>
<dbReference type="GO" id="GO:0046872">
    <property type="term" value="F:metal ion binding"/>
    <property type="evidence" value="ECO:0007669"/>
    <property type="project" value="UniProtKB-KW"/>
</dbReference>
<comment type="similarity">
    <text evidence="5">Belongs to the queuine tRNA-ribosyltransferase family. QTRT2 subfamily.</text>
</comment>
<evidence type="ECO:0000256" key="1">
    <source>
        <dbReference type="ARBA" id="ARBA00022490"/>
    </source>
</evidence>
<feature type="binding site" evidence="5">
    <location>
        <position position="316"/>
    </location>
    <ligand>
        <name>Zn(2+)</name>
        <dbReference type="ChEBI" id="CHEBI:29105"/>
    </ligand>
</feature>
<dbReference type="InterPro" id="IPR028592">
    <property type="entry name" value="QTRTD1"/>
</dbReference>
<protein>
    <recommendedName>
        <fullName evidence="5">Queuine tRNA-ribosyltransferase accessory subunit 2</fullName>
    </recommendedName>
    <alternativeName>
        <fullName evidence="5">Queuine tRNA-ribosyltransferase domain-containing protein 1</fullName>
    </alternativeName>
</protein>
<comment type="caution">
    <text evidence="7">The sequence shown here is derived from an EMBL/GenBank/DDBJ whole genome shotgun (WGS) entry which is preliminary data.</text>
</comment>
<dbReference type="OrthoDB" id="27601at2759"/>
<dbReference type="InterPro" id="IPR050852">
    <property type="entry name" value="Queuine_tRNA-ribosyltrfase"/>
</dbReference>
<gene>
    <name evidence="7" type="ORF">AMORRO_LOCUS11665</name>
</gene>
<keyword evidence="4 5" id="KW-0862">Zinc</keyword>
<comment type="cofactor">
    <cofactor evidence="5">
        <name>Zn(2+)</name>
        <dbReference type="ChEBI" id="CHEBI:29105"/>
    </cofactor>
    <text evidence="5">Binds 1 zinc ion per subunit.</text>
</comment>
<dbReference type="EMBL" id="CAJVPV010015426">
    <property type="protein sequence ID" value="CAG8691789.1"/>
    <property type="molecule type" value="Genomic_DNA"/>
</dbReference>
<evidence type="ECO:0000256" key="3">
    <source>
        <dbReference type="ARBA" id="ARBA00022723"/>
    </source>
</evidence>
<dbReference type="PANTHER" id="PTHR46064:SF1">
    <property type="entry name" value="QUEUINE TRNA-RIBOSYLTRANSFERASE ACCESSORY SUBUNIT 2"/>
    <property type="match status" value="1"/>
</dbReference>